<comment type="similarity">
    <text evidence="1">Belongs to the GppA/Ppx family.</text>
</comment>
<dbReference type="EMBL" id="CP032627">
    <property type="protein sequence ID" value="AYG00453.1"/>
    <property type="molecule type" value="Genomic_DNA"/>
</dbReference>
<sequence length="510" mass="58773">MKRHKIALIDIGSNSVRLVIHDIQKEYTYKEIQDIKMPIRLYQYLDEYGNLSQIGIDELIKTLRIFEDIIKLYRPKKTIATATAVIRQARNSSDVLKELEQRSNFKIRLLSEKEEAAYGQYAVSHLTTFEEAYTVDMGGGSTEVTYYRGNELIHSHSFPFGVVRLMEMFFQGKEPGDLEAMAACERYVKLQFKTQDWIHARNVPIVAMGGSSRNMASVHQRMVNYPITGLHGYSMTVENIKSTKFFLAAKSLKQLRDLDGLSRDRADIIIPATITFQALTETTSAERMYFVKEGLREGLLINMINAEVPETYPVSGIRKTSIARLLVNYGIDPENAKQRLKRVRLFQDLMIRAGLVIPSEQLNDYLYYASMLYLAGSYIEADDSSMHTFYLLANSNISGFKHRDRIIIALLASYKNKSLFNQYLTPFHDWFEDSEIELILKAGNLVRFCDALNVIPMNKIEKAELLKEGAKYRLRIKWSLTPYGELSRAERQKKKIEYILGKKVILDFYN</sequence>
<dbReference type="InterPro" id="IPR003695">
    <property type="entry name" value="Ppx_GppA_N"/>
</dbReference>
<dbReference type="AlphaFoldDB" id="A0A387B9Q0"/>
<dbReference type="Gene3D" id="1.10.3210.10">
    <property type="entry name" value="Hypothetical protein af1432"/>
    <property type="match status" value="1"/>
</dbReference>
<proteinExistence type="inferred from homology"/>
<dbReference type="InterPro" id="IPR048950">
    <property type="entry name" value="Ppx_GppA_C"/>
</dbReference>
<dbReference type="Pfam" id="PF21447">
    <property type="entry name" value="Ppx-GppA_III"/>
    <property type="match status" value="1"/>
</dbReference>
<dbReference type="Gene3D" id="3.30.420.150">
    <property type="entry name" value="Exopolyphosphatase. Domain 2"/>
    <property type="match status" value="1"/>
</dbReference>
<evidence type="ECO:0000259" key="3">
    <source>
        <dbReference type="Pfam" id="PF21447"/>
    </source>
</evidence>
<evidence type="ECO:0000313" key="4">
    <source>
        <dbReference type="EMBL" id="AYG00453.1"/>
    </source>
</evidence>
<dbReference type="RefSeq" id="WP_120771841.1">
    <property type="nucleotide sequence ID" value="NZ_CP032627.1"/>
</dbReference>
<dbReference type="Pfam" id="PF02541">
    <property type="entry name" value="Ppx-GppA"/>
    <property type="match status" value="1"/>
</dbReference>
<dbReference type="InterPro" id="IPR050273">
    <property type="entry name" value="GppA/Ppx_hydrolase"/>
</dbReference>
<dbReference type="SUPFAM" id="SSF109604">
    <property type="entry name" value="HD-domain/PDEase-like"/>
    <property type="match status" value="1"/>
</dbReference>
<dbReference type="InterPro" id="IPR043129">
    <property type="entry name" value="ATPase_NBD"/>
</dbReference>
<protein>
    <submittedName>
        <fullName evidence="4">Ppx/GppA family phosphatase</fullName>
    </submittedName>
</protein>
<dbReference type="PANTHER" id="PTHR30005:SF0">
    <property type="entry name" value="RETROGRADE REGULATION PROTEIN 2"/>
    <property type="match status" value="1"/>
</dbReference>
<evidence type="ECO:0000313" key="5">
    <source>
        <dbReference type="Proteomes" id="UP000269374"/>
    </source>
</evidence>
<dbReference type="SUPFAM" id="SSF53067">
    <property type="entry name" value="Actin-like ATPase domain"/>
    <property type="match status" value="2"/>
</dbReference>
<dbReference type="GO" id="GO:0006357">
    <property type="term" value="P:regulation of transcription by RNA polymerase II"/>
    <property type="evidence" value="ECO:0007669"/>
    <property type="project" value="TreeGrafter"/>
</dbReference>
<name>A0A387B9Q0_9LACT</name>
<reference evidence="4 5" key="1">
    <citation type="submission" date="2018-09" db="EMBL/GenBank/DDBJ databases">
        <title>Genome sequencing of strain 1JSPR-7.</title>
        <authorList>
            <person name="Heo J."/>
            <person name="Kim S.-J."/>
            <person name="Kwon S.-W."/>
        </authorList>
    </citation>
    <scope>NUCLEOTIDE SEQUENCE [LARGE SCALE GENOMIC DNA]</scope>
    <source>
        <strain evidence="4 5">1JSPR-7</strain>
    </source>
</reference>
<dbReference type="KEGG" id="lact:D7I46_04730"/>
<feature type="domain" description="Ppx/GppA phosphatase C-terminal" evidence="3">
    <location>
        <begin position="317"/>
        <end position="429"/>
    </location>
</feature>
<dbReference type="PANTHER" id="PTHR30005">
    <property type="entry name" value="EXOPOLYPHOSPHATASE"/>
    <property type="match status" value="1"/>
</dbReference>
<dbReference type="OrthoDB" id="9807195at2"/>
<evidence type="ECO:0000256" key="1">
    <source>
        <dbReference type="ARBA" id="ARBA00007125"/>
    </source>
</evidence>
<keyword evidence="5" id="KW-1185">Reference proteome</keyword>
<dbReference type="CDD" id="cd24052">
    <property type="entry name" value="ASKHA_NBD_HpPPX-GppA-like"/>
    <property type="match status" value="1"/>
</dbReference>
<accession>A0A387B9Q0</accession>
<dbReference type="Proteomes" id="UP000269374">
    <property type="component" value="Chromosome"/>
</dbReference>
<gene>
    <name evidence="4" type="ORF">D7I46_04730</name>
</gene>
<dbReference type="Gene3D" id="3.30.420.40">
    <property type="match status" value="1"/>
</dbReference>
<organism evidence="4 5">
    <name type="scientific">Lactococcus allomyrinae</name>
    <dbReference type="NCBI Taxonomy" id="2419773"/>
    <lineage>
        <taxon>Bacteria</taxon>
        <taxon>Bacillati</taxon>
        <taxon>Bacillota</taxon>
        <taxon>Bacilli</taxon>
        <taxon>Lactobacillales</taxon>
        <taxon>Streptococcaceae</taxon>
        <taxon>Lactococcus</taxon>
    </lineage>
</organism>
<feature type="domain" description="Ppx/GppA phosphatase N-terminal" evidence="2">
    <location>
        <begin position="29"/>
        <end position="305"/>
    </location>
</feature>
<evidence type="ECO:0000259" key="2">
    <source>
        <dbReference type="Pfam" id="PF02541"/>
    </source>
</evidence>